<evidence type="ECO:0000256" key="1">
    <source>
        <dbReference type="ARBA" id="ARBA00000085"/>
    </source>
</evidence>
<gene>
    <name evidence="21" type="ORF">AAIG11_08980</name>
</gene>
<dbReference type="Pfam" id="PF02518">
    <property type="entry name" value="HATPase_c"/>
    <property type="match status" value="1"/>
</dbReference>
<evidence type="ECO:0000256" key="5">
    <source>
        <dbReference type="ARBA" id="ARBA00017322"/>
    </source>
</evidence>
<evidence type="ECO:0000256" key="17">
    <source>
        <dbReference type="ARBA" id="ARBA00024827"/>
    </source>
</evidence>
<dbReference type="InterPro" id="IPR004358">
    <property type="entry name" value="Sig_transdc_His_kin-like_C"/>
</dbReference>
<evidence type="ECO:0000256" key="9">
    <source>
        <dbReference type="ARBA" id="ARBA00022679"/>
    </source>
</evidence>
<keyword evidence="19" id="KW-0812">Transmembrane</keyword>
<evidence type="ECO:0000256" key="12">
    <source>
        <dbReference type="ARBA" id="ARBA00022777"/>
    </source>
</evidence>
<dbReference type="CDD" id="cd16917">
    <property type="entry name" value="HATPase_UhpB-NarQ-NarX-like"/>
    <property type="match status" value="1"/>
</dbReference>
<keyword evidence="11" id="KW-0547">Nucleotide-binding</keyword>
<evidence type="ECO:0000256" key="10">
    <source>
        <dbReference type="ARBA" id="ARBA00022723"/>
    </source>
</evidence>
<keyword evidence="19" id="KW-0472">Membrane</keyword>
<dbReference type="PANTHER" id="PTHR24421:SF10">
    <property type="entry name" value="NITRATE_NITRITE SENSOR PROTEIN NARQ"/>
    <property type="match status" value="1"/>
</dbReference>
<keyword evidence="8" id="KW-0597">Phosphoprotein</keyword>
<dbReference type="PROSITE" id="PS50109">
    <property type="entry name" value="HIS_KIN"/>
    <property type="match status" value="1"/>
</dbReference>
<evidence type="ECO:0000256" key="3">
    <source>
        <dbReference type="ARBA" id="ARBA00004496"/>
    </source>
</evidence>
<evidence type="ECO:0000256" key="13">
    <source>
        <dbReference type="ARBA" id="ARBA00022840"/>
    </source>
</evidence>
<comment type="catalytic activity">
    <reaction evidence="1">
        <text>ATP + protein L-histidine = ADP + protein N-phospho-L-histidine.</text>
        <dbReference type="EC" id="2.7.13.3"/>
    </reaction>
</comment>
<evidence type="ECO:0000313" key="22">
    <source>
        <dbReference type="Proteomes" id="UP001407405"/>
    </source>
</evidence>
<accession>A0ABU9VU42</accession>
<reference evidence="21 22" key="1">
    <citation type="submission" date="2024-04" db="EMBL/GenBank/DDBJ databases">
        <title>Genome sequencing and metabolic network reconstruction of aminoacids and betaine degradation by Anoxynatronum sibiricum.</title>
        <authorList>
            <person name="Detkova E.N."/>
            <person name="Boltjanskaja Y.V."/>
            <person name="Mardanov A.V."/>
            <person name="Kevbrin V."/>
        </authorList>
    </citation>
    <scope>NUCLEOTIDE SEQUENCE [LARGE SCALE GENOMIC DNA]</scope>
    <source>
        <strain evidence="21 22">Z-7981</strain>
    </source>
</reference>
<feature type="transmembrane region" description="Helical" evidence="19">
    <location>
        <begin position="145"/>
        <end position="162"/>
    </location>
</feature>
<keyword evidence="7" id="KW-0963">Cytoplasm</keyword>
<dbReference type="Proteomes" id="UP001407405">
    <property type="component" value="Unassembled WGS sequence"/>
</dbReference>
<dbReference type="RefSeq" id="WP_343185930.1">
    <property type="nucleotide sequence ID" value="NZ_JBCITM010000008.1"/>
</dbReference>
<keyword evidence="22" id="KW-1185">Reference proteome</keyword>
<dbReference type="SMART" id="SM00387">
    <property type="entry name" value="HATPase_c"/>
    <property type="match status" value="1"/>
</dbReference>
<dbReference type="EC" id="2.7.13.3" evidence="4"/>
<evidence type="ECO:0000256" key="2">
    <source>
        <dbReference type="ARBA" id="ARBA00001966"/>
    </source>
</evidence>
<keyword evidence="16" id="KW-0411">Iron-sulfur</keyword>
<dbReference type="InterPro" id="IPR036890">
    <property type="entry name" value="HATPase_C_sf"/>
</dbReference>
<feature type="transmembrane region" description="Helical" evidence="19">
    <location>
        <begin position="6"/>
        <end position="25"/>
    </location>
</feature>
<evidence type="ECO:0000313" key="21">
    <source>
        <dbReference type="EMBL" id="MEN1760604.1"/>
    </source>
</evidence>
<evidence type="ECO:0000256" key="19">
    <source>
        <dbReference type="SAM" id="Phobius"/>
    </source>
</evidence>
<dbReference type="GO" id="GO:0016301">
    <property type="term" value="F:kinase activity"/>
    <property type="evidence" value="ECO:0007669"/>
    <property type="project" value="UniProtKB-KW"/>
</dbReference>
<dbReference type="Gene3D" id="1.20.5.1930">
    <property type="match status" value="1"/>
</dbReference>
<protein>
    <recommendedName>
        <fullName evidence="5">Oxygen sensor histidine kinase NreB</fullName>
        <ecNumber evidence="4">2.7.13.3</ecNumber>
    </recommendedName>
    <alternativeName>
        <fullName evidence="18">Nitrogen regulation protein B</fullName>
    </alternativeName>
</protein>
<dbReference type="InterPro" id="IPR050482">
    <property type="entry name" value="Sensor_HK_TwoCompSys"/>
</dbReference>
<keyword evidence="14" id="KW-0408">Iron</keyword>
<keyword evidence="9" id="KW-0808">Transferase</keyword>
<dbReference type="PANTHER" id="PTHR24421">
    <property type="entry name" value="NITRATE/NITRITE SENSOR PROTEIN NARX-RELATED"/>
    <property type="match status" value="1"/>
</dbReference>
<keyword evidence="15" id="KW-0902">Two-component regulatory system</keyword>
<evidence type="ECO:0000256" key="11">
    <source>
        <dbReference type="ARBA" id="ARBA00022741"/>
    </source>
</evidence>
<keyword evidence="10" id="KW-0479">Metal-binding</keyword>
<feature type="transmembrane region" description="Helical" evidence="19">
    <location>
        <begin position="106"/>
        <end position="125"/>
    </location>
</feature>
<dbReference type="SUPFAM" id="SSF55874">
    <property type="entry name" value="ATPase domain of HSP90 chaperone/DNA topoisomerase II/histidine kinase"/>
    <property type="match status" value="1"/>
</dbReference>
<dbReference type="InterPro" id="IPR003594">
    <property type="entry name" value="HATPase_dom"/>
</dbReference>
<evidence type="ECO:0000256" key="7">
    <source>
        <dbReference type="ARBA" id="ARBA00022490"/>
    </source>
</evidence>
<organism evidence="21 22">
    <name type="scientific">Anoxynatronum sibiricum</name>
    <dbReference type="NCBI Taxonomy" id="210623"/>
    <lineage>
        <taxon>Bacteria</taxon>
        <taxon>Bacillati</taxon>
        <taxon>Bacillota</taxon>
        <taxon>Clostridia</taxon>
        <taxon>Eubacteriales</taxon>
        <taxon>Clostridiaceae</taxon>
        <taxon>Anoxynatronum</taxon>
    </lineage>
</organism>
<comment type="cofactor">
    <cofactor evidence="2">
        <name>[4Fe-4S] cluster</name>
        <dbReference type="ChEBI" id="CHEBI:49883"/>
    </cofactor>
</comment>
<evidence type="ECO:0000256" key="18">
    <source>
        <dbReference type="ARBA" id="ARBA00030800"/>
    </source>
</evidence>
<feature type="transmembrane region" description="Helical" evidence="19">
    <location>
        <begin position="73"/>
        <end position="94"/>
    </location>
</feature>
<dbReference type="Gene3D" id="3.30.565.10">
    <property type="entry name" value="Histidine kinase-like ATPase, C-terminal domain"/>
    <property type="match status" value="1"/>
</dbReference>
<keyword evidence="6" id="KW-0004">4Fe-4S</keyword>
<evidence type="ECO:0000256" key="15">
    <source>
        <dbReference type="ARBA" id="ARBA00023012"/>
    </source>
</evidence>
<dbReference type="PRINTS" id="PR00344">
    <property type="entry name" value="BCTRLSENSOR"/>
</dbReference>
<comment type="function">
    <text evidence="17">Member of the two-component regulatory system NreB/NreC involved in the control of dissimilatory nitrate/nitrite reduction in response to oxygen. NreB functions as a direct oxygen sensor histidine kinase which is autophosphorylated, in the absence of oxygen, probably at the conserved histidine residue, and transfers its phosphate group probably to a conserved aspartate residue of NreC. NreB/NreC activates the expression of the nitrate (narGHJI) and nitrite (nir) reductase operons, as well as the putative nitrate transporter gene narT.</text>
</comment>
<comment type="caution">
    <text evidence="21">The sequence shown here is derived from an EMBL/GenBank/DDBJ whole genome shotgun (WGS) entry which is preliminary data.</text>
</comment>
<evidence type="ECO:0000256" key="16">
    <source>
        <dbReference type="ARBA" id="ARBA00023014"/>
    </source>
</evidence>
<keyword evidence="12 21" id="KW-0418">Kinase</keyword>
<feature type="transmembrane region" description="Helical" evidence="19">
    <location>
        <begin position="225"/>
        <end position="242"/>
    </location>
</feature>
<feature type="domain" description="Histidine kinase" evidence="20">
    <location>
        <begin position="316"/>
        <end position="463"/>
    </location>
</feature>
<sequence>MRPQETIVYYLLYGFAFIAMGLAAWLHQKDEQISNLSLANALPDLAAFGVIHGMTEWMTMLLVTGLYSDLVPVAVIIRSFLKVLSFVFFLRFGMRVQWHQKSIGSFRFWVPWFLFAGWIIGLWVLLLRFWGISGSVDLSLLNTLVMRYGMALPAGIITFAAFHRDARLLKQKHRHKQALYTRLLSVAFLFYGLLDGLVVREAAFFPASFINHALFLQVTGLPVQLIKAGLGVLILWGLTHLLKAFREEAAFKINQMVQERAAVEERRRIGMTLHDGIIQKLYASGLKVAYLLKQQSAPALVQPLTDVQDRINESMEIVRELLNQDHSELMEPEALMVQIRRLVEEYRQMTRLNIHLASRIPPLQLGKFSPEQSTHLYYILQEALCNIVKHADASQVQITLEATLATLVIQIRDNGQGFQPTAGTGEGKGLALMRQRAREAGGFLEVKSTTAGTLVSLQIPWEE</sequence>
<evidence type="ECO:0000259" key="20">
    <source>
        <dbReference type="PROSITE" id="PS50109"/>
    </source>
</evidence>
<keyword evidence="13" id="KW-0067">ATP-binding</keyword>
<feature type="transmembrane region" description="Helical" evidence="19">
    <location>
        <begin position="183"/>
        <end position="205"/>
    </location>
</feature>
<dbReference type="InterPro" id="IPR011712">
    <property type="entry name" value="Sig_transdc_His_kin_sub3_dim/P"/>
</dbReference>
<evidence type="ECO:0000256" key="14">
    <source>
        <dbReference type="ARBA" id="ARBA00023004"/>
    </source>
</evidence>
<proteinExistence type="predicted"/>
<evidence type="ECO:0000256" key="6">
    <source>
        <dbReference type="ARBA" id="ARBA00022485"/>
    </source>
</evidence>
<evidence type="ECO:0000256" key="8">
    <source>
        <dbReference type="ARBA" id="ARBA00022553"/>
    </source>
</evidence>
<dbReference type="InterPro" id="IPR005467">
    <property type="entry name" value="His_kinase_dom"/>
</dbReference>
<comment type="subcellular location">
    <subcellularLocation>
        <location evidence="3">Cytoplasm</location>
    </subcellularLocation>
</comment>
<dbReference type="Pfam" id="PF07730">
    <property type="entry name" value="HisKA_3"/>
    <property type="match status" value="1"/>
</dbReference>
<name>A0ABU9VU42_9CLOT</name>
<keyword evidence="19" id="KW-1133">Transmembrane helix</keyword>
<evidence type="ECO:0000256" key="4">
    <source>
        <dbReference type="ARBA" id="ARBA00012438"/>
    </source>
</evidence>
<dbReference type="EMBL" id="JBCITM010000008">
    <property type="protein sequence ID" value="MEN1760604.1"/>
    <property type="molecule type" value="Genomic_DNA"/>
</dbReference>